<proteinExistence type="predicted"/>
<dbReference type="OrthoDB" id="2955631at2"/>
<dbReference type="EMBL" id="ANPE02000178">
    <property type="protein sequence ID" value="EMY33429.1"/>
    <property type="molecule type" value="Genomic_DNA"/>
</dbReference>
<dbReference type="RefSeq" id="WP_005270724.1">
    <property type="nucleotide sequence ID" value="NZ_ANPE02000178.1"/>
</dbReference>
<dbReference type="Pfam" id="PF10011">
    <property type="entry name" value="DUF2254"/>
    <property type="match status" value="1"/>
</dbReference>
<feature type="transmembrane region" description="Helical" evidence="1">
    <location>
        <begin position="63"/>
        <end position="87"/>
    </location>
</feature>
<dbReference type="AlphaFoldDB" id="N1V075"/>
<protein>
    <recommendedName>
        <fullName evidence="4">DUF2254 domain-containing protein</fullName>
    </recommendedName>
</protein>
<reference evidence="2 3" key="1">
    <citation type="journal article" date="2013" name="Genome Announc.">
        <title>Draft Genome Sequence of Arthrobacter crystallopoietes Strain BAB-32, Revealing Genes for Bioremediation.</title>
        <authorList>
            <person name="Joshi M.N."/>
            <person name="Pandit A.S."/>
            <person name="Sharma A."/>
            <person name="Pandya R.V."/>
            <person name="Desai S.M."/>
            <person name="Saxena A.K."/>
            <person name="Bagatharia S.B."/>
        </authorList>
    </citation>
    <scope>NUCLEOTIDE SEQUENCE [LARGE SCALE GENOMIC DNA]</scope>
    <source>
        <strain evidence="2 3">BAB-32</strain>
    </source>
</reference>
<evidence type="ECO:0008006" key="4">
    <source>
        <dbReference type="Google" id="ProtNLM"/>
    </source>
</evidence>
<evidence type="ECO:0000256" key="1">
    <source>
        <dbReference type="SAM" id="Phobius"/>
    </source>
</evidence>
<feature type="transmembrane region" description="Helical" evidence="1">
    <location>
        <begin position="107"/>
        <end position="123"/>
    </location>
</feature>
<gene>
    <name evidence="2" type="ORF">D477_015072</name>
</gene>
<dbReference type="InterPro" id="IPR018723">
    <property type="entry name" value="DUF2254_membrane"/>
</dbReference>
<keyword evidence="1" id="KW-0472">Membrane</keyword>
<comment type="caution">
    <text evidence="2">The sequence shown here is derived from an EMBL/GenBank/DDBJ whole genome shotgun (WGS) entry which is preliminary data.</text>
</comment>
<keyword evidence="1" id="KW-1133">Transmembrane helix</keyword>
<organism evidence="2 3">
    <name type="scientific">Arthrobacter crystallopoietes BAB-32</name>
    <dbReference type="NCBI Taxonomy" id="1246476"/>
    <lineage>
        <taxon>Bacteria</taxon>
        <taxon>Bacillati</taxon>
        <taxon>Actinomycetota</taxon>
        <taxon>Actinomycetes</taxon>
        <taxon>Micrococcales</taxon>
        <taxon>Micrococcaceae</taxon>
        <taxon>Crystallibacter</taxon>
    </lineage>
</organism>
<keyword evidence="3" id="KW-1185">Reference proteome</keyword>
<keyword evidence="1" id="KW-0812">Transmembrane</keyword>
<accession>N1V075</accession>
<feature type="transmembrane region" description="Helical" evidence="1">
    <location>
        <begin position="143"/>
        <end position="167"/>
    </location>
</feature>
<dbReference type="Proteomes" id="UP000010729">
    <property type="component" value="Unassembled WGS sequence"/>
</dbReference>
<evidence type="ECO:0000313" key="3">
    <source>
        <dbReference type="Proteomes" id="UP000010729"/>
    </source>
</evidence>
<evidence type="ECO:0000313" key="2">
    <source>
        <dbReference type="EMBL" id="EMY33429.1"/>
    </source>
</evidence>
<sequence>MNRRGQRLKDALRTQLWPVPALAVVLAVVLGAVLPPLDAALDGHMPAALAAWLFGGGPEAARSVLQAVSGSLITVTSLTFSLTVVTLQLASSQFSPRLLRTFSRDRVVHLTLALFLATFAYALTVLRSIRTGEDDGGAFVPEIAVTVAFVLAVASVMGLVVFLAHLARELRVETMMHRVHAEAVETADVVFPPDAPGQPELLEPPELPGPPAATAVVEAEASGFLTAVDEAALLEAARSAGAVVRIDREPGTSLIRGVPFASVWGLEPGGPPEGEVLARLGKEINAAVTVGYERTSVQDVGFGFRQLADVASRALSPGINDPTTAAHALGHLSSLLCRLVERAPGPRAVTDPEGRVRVILALPQLAGLLDLALCQPRLYGSKDPVVMARMLQLLCEVSWLDHVGRYRPVLSAQLAQLRQAMDAADYSDADRRSLEQLACETAARPRDSAQ</sequence>
<name>N1V075_9MICC</name>